<name>A0A1H4FUV8_9GAMM</name>
<sequence>MRPLYRKPHFRQSRATPLWRLSPLCRAIALCVALPSAGAYAELFFNPAFLSSDPSAVADLSRFEQGKGQVPGVYHVDVYVNDEFVETRNIRFDARKPTAAGVTPLEHESDDTGLVPCITHSQVESLNVNMSAFPAAASSSGQECVALTRIIPDAHMAFDFELQRLNISLPQASLNNSGRGYIPPEQWDDGISAALLNYDFTGSNSSGDDSSNNYFLNLNSGLNWNGWRLRDYSTWSYYSFEGRHTRNWQHINTYLQHAIIPLKSELTLGDSNTPGDVFDTLGFRGAQLASDDNMLPDSMRGFAPTIRGVAKSNARVTIRQNGFIIYQSYVAPGAFAITDLYPTSSSGDMVVTVTESDNSSSTFSVPYSAVPVLQREGRVKYAVTAGKYRSNYTEQEKPEFGQGTVIWGLPGGFTLYGGTQVAKKYQAGAIGAGKNLGDWGALSADVTQAYSKLADDSRHQGQSMRFLYAKSLNTVGTNFQLLGYRYSTQGYYTLDETSYRRMIGTNYDTDDGLVDPTVEYNNYYNLNYNRKGRIQVNITQQLGDYGSVFLSGSRQTYWRTNDTNSLWQVGYSGHLKGVSYSLSFNYNKSPGLVEPDKRAAFNVSIPIGQWLSGGGKESDITRSGNTAYATYAANTDWHGQTTHQAGINGTLLEDNNLNYSVLQGYGNHGVGGSGYASLNYQGRQGNSNVGYNYGKGYRQVNYGLSGGIVAHDSGLTLSQPLGATNVLIKAPGASDVNVESVTGVSTDWRGYAVIPYAMTYHRNRIALDTTTLKDNADLDDAVVNVVPTQGALVRAEFKTHIGSRALLTLIRSDGQPMPFGSAVSTNDGRSDSVVGDNGQVYLSGLPPTGKLNVKWGDATAEQCVVPYSLPKDSATKAISYAKVRCQ</sequence>
<dbReference type="InterPro" id="IPR016160">
    <property type="entry name" value="Ald_DH_CS_CYS"/>
</dbReference>
<keyword evidence="3 11" id="KW-0813">Transport</keyword>
<evidence type="ECO:0000256" key="9">
    <source>
        <dbReference type="ARBA" id="ARBA00023136"/>
    </source>
</evidence>
<evidence type="ECO:0000256" key="4">
    <source>
        <dbReference type="ARBA" id="ARBA00022452"/>
    </source>
</evidence>
<evidence type="ECO:0000256" key="7">
    <source>
        <dbReference type="ARBA" id="ARBA00022729"/>
    </source>
</evidence>
<dbReference type="InterPro" id="IPR018030">
    <property type="entry name" value="Fimbrial_membr_usher_CS"/>
</dbReference>
<evidence type="ECO:0000256" key="6">
    <source>
        <dbReference type="ARBA" id="ARBA00022692"/>
    </source>
</evidence>
<dbReference type="STRING" id="71657.SAMN02982996_03250"/>
<dbReference type="InterPro" id="IPR025949">
    <property type="entry name" value="PapC-like_C"/>
</dbReference>
<keyword evidence="5 11" id="KW-1029">Fimbrium biogenesis</keyword>
<protein>
    <submittedName>
        <fullName evidence="14">Outer membrane usher protein</fullName>
    </submittedName>
</protein>
<dbReference type="FunFam" id="2.60.40.3110:FF:000001">
    <property type="entry name" value="Putative fimbrial outer membrane usher"/>
    <property type="match status" value="1"/>
</dbReference>
<dbReference type="GO" id="GO:0009279">
    <property type="term" value="C:cell outer membrane"/>
    <property type="evidence" value="ECO:0007669"/>
    <property type="project" value="UniProtKB-SubCell"/>
</dbReference>
<dbReference type="GO" id="GO:0009297">
    <property type="term" value="P:pilus assembly"/>
    <property type="evidence" value="ECO:0007669"/>
    <property type="project" value="InterPro"/>
</dbReference>
<dbReference type="Gene3D" id="2.60.40.2070">
    <property type="match status" value="1"/>
</dbReference>
<dbReference type="Gene3D" id="3.10.20.410">
    <property type="match status" value="1"/>
</dbReference>
<dbReference type="InterPro" id="IPR043142">
    <property type="entry name" value="PapC-like_C_sf"/>
</dbReference>
<dbReference type="SUPFAM" id="SSF141729">
    <property type="entry name" value="FimD N-terminal domain-like"/>
    <property type="match status" value="1"/>
</dbReference>
<dbReference type="Proteomes" id="UP000187280">
    <property type="component" value="Unassembled WGS sequence"/>
</dbReference>
<dbReference type="Pfam" id="PF00577">
    <property type="entry name" value="Usher"/>
    <property type="match status" value="1"/>
</dbReference>
<dbReference type="EMBL" id="FNQS01000016">
    <property type="protein sequence ID" value="SEB01105.1"/>
    <property type="molecule type" value="Genomic_DNA"/>
</dbReference>
<comment type="similarity">
    <text evidence="2 11">Belongs to the fimbrial export usher family.</text>
</comment>
<dbReference type="FunFam" id="2.60.40.2610:FF:000001">
    <property type="entry name" value="Outer membrane fimbrial usher protein"/>
    <property type="match status" value="1"/>
</dbReference>
<reference evidence="14 15" key="1">
    <citation type="submission" date="2016-10" db="EMBL/GenBank/DDBJ databases">
        <authorList>
            <person name="de Groot N.N."/>
        </authorList>
    </citation>
    <scope>NUCLEOTIDE SEQUENCE [LARGE SCALE GENOMIC DNA]</scope>
    <source>
        <strain evidence="14 15">ATCC 29281</strain>
    </source>
</reference>
<proteinExistence type="inferred from homology"/>
<dbReference type="PANTHER" id="PTHR30451">
    <property type="entry name" value="OUTER MEMBRANE USHER PROTEIN"/>
    <property type="match status" value="1"/>
</dbReference>
<evidence type="ECO:0000256" key="8">
    <source>
        <dbReference type="ARBA" id="ARBA00023002"/>
    </source>
</evidence>
<dbReference type="Gene3D" id="2.60.40.3110">
    <property type="match status" value="1"/>
</dbReference>
<evidence type="ECO:0000259" key="12">
    <source>
        <dbReference type="Pfam" id="PF13953"/>
    </source>
</evidence>
<dbReference type="InterPro" id="IPR042186">
    <property type="entry name" value="FimD_plug_dom"/>
</dbReference>
<evidence type="ECO:0000256" key="3">
    <source>
        <dbReference type="ARBA" id="ARBA00022448"/>
    </source>
</evidence>
<keyword evidence="7" id="KW-0732">Signal</keyword>
<dbReference type="PROSITE" id="PS01151">
    <property type="entry name" value="FIMBRIAL_USHER"/>
    <property type="match status" value="1"/>
</dbReference>
<dbReference type="Gene3D" id="2.60.40.2610">
    <property type="entry name" value="Outer membrane usher protein FimD, plug domain"/>
    <property type="match status" value="1"/>
</dbReference>
<dbReference type="InterPro" id="IPR000015">
    <property type="entry name" value="Fimb_usher"/>
</dbReference>
<dbReference type="AlphaFoldDB" id="A0A1H4FUV8"/>
<dbReference type="NCBIfam" id="NF011740">
    <property type="entry name" value="PRK15193.1"/>
    <property type="match status" value="1"/>
</dbReference>
<evidence type="ECO:0000256" key="1">
    <source>
        <dbReference type="ARBA" id="ARBA00004571"/>
    </source>
</evidence>
<keyword evidence="8" id="KW-0560">Oxidoreductase</keyword>
<dbReference type="GO" id="GO:0015473">
    <property type="term" value="F:fimbrial usher porin activity"/>
    <property type="evidence" value="ECO:0007669"/>
    <property type="project" value="InterPro"/>
</dbReference>
<gene>
    <name evidence="14" type="ORF">SAMN02982996_03250</name>
</gene>
<dbReference type="Pfam" id="PF13954">
    <property type="entry name" value="PapC_N"/>
    <property type="match status" value="1"/>
</dbReference>
<evidence type="ECO:0000256" key="5">
    <source>
        <dbReference type="ARBA" id="ARBA00022558"/>
    </source>
</evidence>
<evidence type="ECO:0000313" key="15">
    <source>
        <dbReference type="Proteomes" id="UP000187280"/>
    </source>
</evidence>
<accession>A0A1H4FUV8</accession>
<dbReference type="InterPro" id="IPR037224">
    <property type="entry name" value="PapC_N_sf"/>
</dbReference>
<evidence type="ECO:0000256" key="2">
    <source>
        <dbReference type="ARBA" id="ARBA00008064"/>
    </source>
</evidence>
<dbReference type="PANTHER" id="PTHR30451:SF21">
    <property type="entry name" value="FIMBRIAL USHER DOMAIN-CONTAINING PROTEIN YDET-RELATED"/>
    <property type="match status" value="1"/>
</dbReference>
<dbReference type="eggNOG" id="COG3188">
    <property type="taxonomic scope" value="Bacteria"/>
</dbReference>
<keyword evidence="9 11" id="KW-0472">Membrane</keyword>
<dbReference type="PROSITE" id="PS00070">
    <property type="entry name" value="ALDEHYDE_DEHYDR_CYS"/>
    <property type="match status" value="1"/>
</dbReference>
<feature type="domain" description="PapC-like C-terminal" evidence="12">
    <location>
        <begin position="806"/>
        <end position="871"/>
    </location>
</feature>
<dbReference type="NCBIfam" id="NF011745">
    <property type="entry name" value="PRK15198.1"/>
    <property type="match status" value="1"/>
</dbReference>
<keyword evidence="6 11" id="KW-0812">Transmembrane</keyword>
<feature type="domain" description="PapC N-terminal" evidence="13">
    <location>
        <begin position="45"/>
        <end position="201"/>
    </location>
</feature>
<comment type="subcellular location">
    <subcellularLocation>
        <location evidence="1 11">Cell outer membrane</location>
        <topology evidence="1 11">Multi-pass membrane protein</topology>
    </subcellularLocation>
</comment>
<dbReference type="RefSeq" id="WP_074729395.1">
    <property type="nucleotide sequence ID" value="NZ_FNQS01000016.1"/>
</dbReference>
<dbReference type="InterPro" id="IPR025885">
    <property type="entry name" value="PapC_N"/>
</dbReference>
<evidence type="ECO:0000259" key="13">
    <source>
        <dbReference type="Pfam" id="PF13954"/>
    </source>
</evidence>
<organism evidence="14 15">
    <name type="scientific">Lonsdalea quercina</name>
    <dbReference type="NCBI Taxonomy" id="71657"/>
    <lineage>
        <taxon>Bacteria</taxon>
        <taxon>Pseudomonadati</taxon>
        <taxon>Pseudomonadota</taxon>
        <taxon>Gammaproteobacteria</taxon>
        <taxon>Enterobacterales</taxon>
        <taxon>Pectobacteriaceae</taxon>
        <taxon>Lonsdalea</taxon>
    </lineage>
</organism>
<keyword evidence="4" id="KW-1134">Transmembrane beta strand</keyword>
<dbReference type="Pfam" id="PF13953">
    <property type="entry name" value="PapC_C"/>
    <property type="match status" value="1"/>
</dbReference>
<evidence type="ECO:0000313" key="14">
    <source>
        <dbReference type="EMBL" id="SEB01105.1"/>
    </source>
</evidence>
<dbReference type="GeneID" id="97766080"/>
<evidence type="ECO:0000256" key="10">
    <source>
        <dbReference type="ARBA" id="ARBA00023237"/>
    </source>
</evidence>
<evidence type="ECO:0000256" key="11">
    <source>
        <dbReference type="RuleBase" id="RU003884"/>
    </source>
</evidence>
<keyword evidence="10 11" id="KW-0998">Cell outer membrane</keyword>
<dbReference type="GO" id="GO:0016491">
    <property type="term" value="F:oxidoreductase activity"/>
    <property type="evidence" value="ECO:0007669"/>
    <property type="project" value="UniProtKB-KW"/>
</dbReference>
<keyword evidence="15" id="KW-1185">Reference proteome</keyword>